<dbReference type="GO" id="GO:0005829">
    <property type="term" value="C:cytosol"/>
    <property type="evidence" value="ECO:0007669"/>
    <property type="project" value="TreeGrafter"/>
</dbReference>
<dbReference type="PANTHER" id="PTHR43311">
    <property type="entry name" value="GLUTAMATE--TRNA LIGASE"/>
    <property type="match status" value="1"/>
</dbReference>
<keyword evidence="10" id="KW-1185">Reference proteome</keyword>
<dbReference type="EMBL" id="CP037423">
    <property type="protein sequence ID" value="QDV43642.1"/>
    <property type="molecule type" value="Genomic_DNA"/>
</dbReference>
<dbReference type="PRINTS" id="PR00987">
    <property type="entry name" value="TRNASYNTHGLU"/>
</dbReference>
<dbReference type="Gene3D" id="3.40.50.620">
    <property type="entry name" value="HUPs"/>
    <property type="match status" value="1"/>
</dbReference>
<name>A0A518HS20_9BACT</name>
<dbReference type="InterPro" id="IPR020058">
    <property type="entry name" value="Glu/Gln-tRNA-synth_Ib_cat-dom"/>
</dbReference>
<dbReference type="GO" id="GO:0006424">
    <property type="term" value="P:glutamyl-tRNA aminoacylation"/>
    <property type="evidence" value="ECO:0007669"/>
    <property type="project" value="TreeGrafter"/>
</dbReference>
<evidence type="ECO:0000313" key="10">
    <source>
        <dbReference type="Proteomes" id="UP000319004"/>
    </source>
</evidence>
<keyword evidence="7" id="KW-0648">Protein biosynthesis</keyword>
<evidence type="ECO:0000256" key="5">
    <source>
        <dbReference type="ARBA" id="ARBA00022840"/>
    </source>
</evidence>
<evidence type="ECO:0000259" key="8">
    <source>
        <dbReference type="Pfam" id="PF00749"/>
    </source>
</evidence>
<accession>A0A518HS20</accession>
<dbReference type="AlphaFoldDB" id="A0A518HS20"/>
<reference evidence="9 10" key="1">
    <citation type="submission" date="2019-03" db="EMBL/GenBank/DDBJ databases">
        <title>Deep-cultivation of Planctomycetes and their phenomic and genomic characterization uncovers novel biology.</title>
        <authorList>
            <person name="Wiegand S."/>
            <person name="Jogler M."/>
            <person name="Boedeker C."/>
            <person name="Pinto D."/>
            <person name="Vollmers J."/>
            <person name="Rivas-Marin E."/>
            <person name="Kohn T."/>
            <person name="Peeters S.H."/>
            <person name="Heuer A."/>
            <person name="Rast P."/>
            <person name="Oberbeckmann S."/>
            <person name="Bunk B."/>
            <person name="Jeske O."/>
            <person name="Meyerdierks A."/>
            <person name="Storesund J.E."/>
            <person name="Kallscheuer N."/>
            <person name="Luecker S."/>
            <person name="Lage O.M."/>
            <person name="Pohl T."/>
            <person name="Merkel B.J."/>
            <person name="Hornburger P."/>
            <person name="Mueller R.-W."/>
            <person name="Bruemmer F."/>
            <person name="Labrenz M."/>
            <person name="Spormann A.M."/>
            <person name="Op den Camp H."/>
            <person name="Overmann J."/>
            <person name="Amann R."/>
            <person name="Jetten M.S.M."/>
            <person name="Mascher T."/>
            <person name="Medema M.H."/>
            <person name="Devos D.P."/>
            <person name="Kaster A.-K."/>
            <person name="Ovreas L."/>
            <person name="Rohde M."/>
            <person name="Galperin M.Y."/>
            <person name="Jogler C."/>
        </authorList>
    </citation>
    <scope>NUCLEOTIDE SEQUENCE [LARGE SCALE GENOMIC DNA]</scope>
    <source>
        <strain evidence="9 10">Enr13</strain>
    </source>
</reference>
<dbReference type="GO" id="GO:0004818">
    <property type="term" value="F:glutamate-tRNA ligase activity"/>
    <property type="evidence" value="ECO:0007669"/>
    <property type="project" value="UniProtKB-EC"/>
</dbReference>
<keyword evidence="2" id="KW-0479">Metal-binding</keyword>
<protein>
    <submittedName>
        <fullName evidence="9">Glutamate--tRNA ligase</fullName>
        <ecNumber evidence="9">6.1.1.17</ecNumber>
    </submittedName>
</protein>
<dbReference type="OrthoDB" id="9807503at2"/>
<keyword evidence="5 7" id="KW-0067">ATP-binding</keyword>
<gene>
    <name evidence="9" type="primary">gltX_1</name>
    <name evidence="9" type="ORF">Enr13x_34990</name>
</gene>
<dbReference type="KEGG" id="snep:Enr13x_34990"/>
<dbReference type="SUPFAM" id="SSF52374">
    <property type="entry name" value="Nucleotidylyl transferase"/>
    <property type="match status" value="1"/>
</dbReference>
<proteinExistence type="inferred from homology"/>
<keyword evidence="6 7" id="KW-0030">Aminoacyl-tRNA synthetase</keyword>
<organism evidence="9 10">
    <name type="scientific">Stieleria neptunia</name>
    <dbReference type="NCBI Taxonomy" id="2527979"/>
    <lineage>
        <taxon>Bacteria</taxon>
        <taxon>Pseudomonadati</taxon>
        <taxon>Planctomycetota</taxon>
        <taxon>Planctomycetia</taxon>
        <taxon>Pirellulales</taxon>
        <taxon>Pirellulaceae</taxon>
        <taxon>Stieleria</taxon>
    </lineage>
</organism>
<dbReference type="RefSeq" id="WP_145387903.1">
    <property type="nucleotide sequence ID" value="NZ_CP037423.1"/>
</dbReference>
<evidence type="ECO:0000313" key="9">
    <source>
        <dbReference type="EMBL" id="QDV43642.1"/>
    </source>
</evidence>
<evidence type="ECO:0000256" key="4">
    <source>
        <dbReference type="ARBA" id="ARBA00022833"/>
    </source>
</evidence>
<keyword evidence="3 7" id="KW-0547">Nucleotide-binding</keyword>
<dbReference type="EC" id="6.1.1.17" evidence="9"/>
<sequence>MRTRLAPSPTGAQHLGNARTHLIAYWAARRAGGELVFRIDNLDSPRVKSWAIDQAIEDLRWLGIEWDGQPILQTDHESRYRQALATLTHGGGNLAYPCVCSRKDIAEALSAPHESRFRGEGPIYPGTCAGYRDGDAIPEQHHCWRLRVSDQTLEFDDAVLGPQRCNPARELGDFPITSKNGQVSYQLAVVVDDQSQGVDFVIRGNDLIASTFRQLDLSRHLGYPVPRYAHVPLVLGSDGRRLAKRHGDTRLSHYRECGVTAEAIVGWAAHSLGLIDTAEPQKASDLIDQFDWSRLPTRDTVMDTERLFGL</sequence>
<dbReference type="InterPro" id="IPR000924">
    <property type="entry name" value="Glu/Gln-tRNA-synth"/>
</dbReference>
<feature type="domain" description="Glutamyl/glutaminyl-tRNA synthetase class Ib catalytic" evidence="8">
    <location>
        <begin position="2"/>
        <end position="307"/>
    </location>
</feature>
<evidence type="ECO:0000256" key="3">
    <source>
        <dbReference type="ARBA" id="ARBA00022741"/>
    </source>
</evidence>
<dbReference type="InterPro" id="IPR014729">
    <property type="entry name" value="Rossmann-like_a/b/a_fold"/>
</dbReference>
<dbReference type="InterPro" id="IPR049940">
    <property type="entry name" value="GluQ/Sye"/>
</dbReference>
<evidence type="ECO:0000256" key="6">
    <source>
        <dbReference type="ARBA" id="ARBA00023146"/>
    </source>
</evidence>
<evidence type="ECO:0000256" key="2">
    <source>
        <dbReference type="ARBA" id="ARBA00022723"/>
    </source>
</evidence>
<keyword evidence="4" id="KW-0862">Zinc</keyword>
<dbReference type="PANTHER" id="PTHR43311:SF1">
    <property type="entry name" value="GLUTAMYL-Q TRNA(ASP) SYNTHETASE"/>
    <property type="match status" value="1"/>
</dbReference>
<dbReference type="GO" id="GO:0005524">
    <property type="term" value="F:ATP binding"/>
    <property type="evidence" value="ECO:0007669"/>
    <property type="project" value="UniProtKB-KW"/>
</dbReference>
<evidence type="ECO:0000256" key="7">
    <source>
        <dbReference type="RuleBase" id="RU363037"/>
    </source>
</evidence>
<keyword evidence="1 7" id="KW-0436">Ligase</keyword>
<dbReference type="Pfam" id="PF00749">
    <property type="entry name" value="tRNA-synt_1c"/>
    <property type="match status" value="1"/>
</dbReference>
<dbReference type="Proteomes" id="UP000319004">
    <property type="component" value="Chromosome"/>
</dbReference>
<evidence type="ECO:0000256" key="1">
    <source>
        <dbReference type="ARBA" id="ARBA00022598"/>
    </source>
</evidence>
<comment type="similarity">
    <text evidence="7">Belongs to the class-I aminoacyl-tRNA synthetase family.</text>
</comment>